<keyword evidence="6 7" id="KW-0472">Membrane</keyword>
<dbReference type="InterPro" id="IPR045275">
    <property type="entry name" value="MscS_archaea/bacteria_type"/>
</dbReference>
<dbReference type="GO" id="GO:0005886">
    <property type="term" value="C:plasma membrane"/>
    <property type="evidence" value="ECO:0007669"/>
    <property type="project" value="UniProtKB-SubCell"/>
</dbReference>
<evidence type="ECO:0000256" key="5">
    <source>
        <dbReference type="ARBA" id="ARBA00022989"/>
    </source>
</evidence>
<dbReference type="Pfam" id="PF00924">
    <property type="entry name" value="MS_channel_2nd"/>
    <property type="match status" value="1"/>
</dbReference>
<evidence type="ECO:0000256" key="7">
    <source>
        <dbReference type="SAM" id="Phobius"/>
    </source>
</evidence>
<evidence type="ECO:0000313" key="10">
    <source>
        <dbReference type="EMBL" id="AKH97691.1"/>
    </source>
</evidence>
<feature type="domain" description="Mechanosensitive ion channel MscS C-terminal" evidence="9">
    <location>
        <begin position="277"/>
        <end position="361"/>
    </location>
</feature>
<comment type="subcellular location">
    <subcellularLocation>
        <location evidence="1">Cell membrane</location>
        <topology evidence="1">Multi-pass membrane protein</topology>
    </subcellularLocation>
</comment>
<feature type="transmembrane region" description="Helical" evidence="7">
    <location>
        <begin position="187"/>
        <end position="216"/>
    </location>
</feature>
<dbReference type="SUPFAM" id="SSF82861">
    <property type="entry name" value="Mechanosensitive channel protein MscS (YggB), transmembrane region"/>
    <property type="match status" value="1"/>
</dbReference>
<keyword evidence="5 7" id="KW-1133">Transmembrane helix</keyword>
<dbReference type="InterPro" id="IPR011066">
    <property type="entry name" value="MscS_channel_C_sf"/>
</dbReference>
<evidence type="ECO:0000256" key="2">
    <source>
        <dbReference type="ARBA" id="ARBA00008017"/>
    </source>
</evidence>
<dbReference type="PATRIC" id="fig|1604004.4.peg.1265"/>
<feature type="transmembrane region" description="Helical" evidence="7">
    <location>
        <begin position="116"/>
        <end position="137"/>
    </location>
</feature>
<dbReference type="Proteomes" id="UP000060390">
    <property type="component" value="Chromosome"/>
</dbReference>
<organism evidence="10 13">
    <name type="scientific">Halanaeroarchaeum sulfurireducens</name>
    <dbReference type="NCBI Taxonomy" id="1604004"/>
    <lineage>
        <taxon>Archaea</taxon>
        <taxon>Methanobacteriati</taxon>
        <taxon>Methanobacteriota</taxon>
        <taxon>Stenosarchaea group</taxon>
        <taxon>Halobacteria</taxon>
        <taxon>Halobacteriales</taxon>
        <taxon>Halobacteriaceae</taxon>
        <taxon>Halanaeroarchaeum</taxon>
    </lineage>
</organism>
<dbReference type="Proteomes" id="UP000069906">
    <property type="component" value="Chromosome"/>
</dbReference>
<accession>A0A0F7P984</accession>
<dbReference type="HOGENOM" id="CLU_037945_0_3_2"/>
<dbReference type="Gene3D" id="1.10.287.1260">
    <property type="match status" value="1"/>
</dbReference>
<dbReference type="PANTHER" id="PTHR30221">
    <property type="entry name" value="SMALL-CONDUCTANCE MECHANOSENSITIVE CHANNEL"/>
    <property type="match status" value="1"/>
</dbReference>
<dbReference type="Gene3D" id="2.30.30.60">
    <property type="match status" value="1"/>
</dbReference>
<evidence type="ECO:0000313" key="13">
    <source>
        <dbReference type="Proteomes" id="UP000069906"/>
    </source>
</evidence>
<dbReference type="EMBL" id="CP011564">
    <property type="protein sequence ID" value="ALG82086.1"/>
    <property type="molecule type" value="Genomic_DNA"/>
</dbReference>
<dbReference type="SUPFAM" id="SSF82689">
    <property type="entry name" value="Mechanosensitive channel protein MscS (YggB), C-terminal domain"/>
    <property type="match status" value="1"/>
</dbReference>
<dbReference type="EMBL" id="CP008874">
    <property type="protein sequence ID" value="AKH97691.1"/>
    <property type="molecule type" value="Genomic_DNA"/>
</dbReference>
<evidence type="ECO:0000259" key="9">
    <source>
        <dbReference type="Pfam" id="PF21082"/>
    </source>
</evidence>
<dbReference type="PANTHER" id="PTHR30221:SF20">
    <property type="entry name" value="SMALL-CONDUCTANCE MECHANOSENSITIVE CHANNEL"/>
    <property type="match status" value="1"/>
</dbReference>
<evidence type="ECO:0000256" key="3">
    <source>
        <dbReference type="ARBA" id="ARBA00022475"/>
    </source>
</evidence>
<protein>
    <submittedName>
        <fullName evidence="10">Mechanosensitive ion channel MscS</fullName>
    </submittedName>
</protein>
<feature type="transmembrane region" description="Helical" evidence="7">
    <location>
        <begin position="76"/>
        <end position="96"/>
    </location>
</feature>
<dbReference type="Gene3D" id="3.30.70.100">
    <property type="match status" value="1"/>
</dbReference>
<dbReference type="GO" id="GO:0008381">
    <property type="term" value="F:mechanosensitive monoatomic ion channel activity"/>
    <property type="evidence" value="ECO:0007669"/>
    <property type="project" value="InterPro"/>
</dbReference>
<dbReference type="InterPro" id="IPR006685">
    <property type="entry name" value="MscS_channel_2nd"/>
</dbReference>
<dbReference type="Pfam" id="PF21082">
    <property type="entry name" value="MS_channel_3rd"/>
    <property type="match status" value="1"/>
</dbReference>
<dbReference type="PROSITE" id="PS01246">
    <property type="entry name" value="UPF0003"/>
    <property type="match status" value="1"/>
</dbReference>
<feature type="transmembrane region" description="Helical" evidence="7">
    <location>
        <begin position="158"/>
        <end position="181"/>
    </location>
</feature>
<dbReference type="SUPFAM" id="SSF50182">
    <property type="entry name" value="Sm-like ribonucleoproteins"/>
    <property type="match status" value="1"/>
</dbReference>
<proteinExistence type="inferred from homology"/>
<evidence type="ECO:0000259" key="8">
    <source>
        <dbReference type="Pfam" id="PF00924"/>
    </source>
</evidence>
<keyword evidence="4 7" id="KW-0812">Transmembrane</keyword>
<feature type="transmembrane region" description="Helical" evidence="7">
    <location>
        <begin position="20"/>
        <end position="41"/>
    </location>
</feature>
<dbReference type="STRING" id="1604004.HLASA_1192"/>
<dbReference type="InterPro" id="IPR011014">
    <property type="entry name" value="MscS_channel_TM-2"/>
</dbReference>
<keyword evidence="13" id="KW-1185">Reference proteome</keyword>
<dbReference type="KEGG" id="hsu:HLASF_1204"/>
<evidence type="ECO:0000256" key="6">
    <source>
        <dbReference type="ARBA" id="ARBA00023136"/>
    </source>
</evidence>
<reference evidence="12" key="2">
    <citation type="submission" date="2015-05" db="EMBL/GenBank/DDBJ databases">
        <title>Complete genome sequence of Halanaeroarchaeum sulfurireducens type strain M27-SA2, a sulfate-reducer haloarchaeon from marine anoxic lake Medee.</title>
        <authorList>
            <person name="Messina E."/>
            <person name="Kublanov I.V."/>
            <person name="Toshchakov S."/>
            <person name="Arcadi E."/>
            <person name="La Spada G."/>
            <person name="La Cono V."/>
            <person name="Yakimov M.M."/>
        </authorList>
    </citation>
    <scope>NUCLEOTIDE SEQUENCE [LARGE SCALE GENOMIC DNA]</scope>
    <source>
        <strain evidence="12">M27-SA2</strain>
    </source>
</reference>
<dbReference type="KEGG" id="hsf:HLASA_1192"/>
<feature type="domain" description="Mechanosensitive ion channel MscS" evidence="8">
    <location>
        <begin position="205"/>
        <end position="270"/>
    </location>
</feature>
<sequence>MGLTPTVTFEGPMSLEGRIATTIGLVIAAHLFARLALPILVHQTRRFISVTVVRGPVEERVERLAAVAPWWVTERLLVQTIQVILAFVTVFAILIVWGQSNIVLGTLTALSLSVPILGQIALTILLFLLAWIGVDVLDSWLDHVTERSEQFTKHQEEITFRVLQIVLFTAVSLAALTMWGVDLSGMLVGAGFLGIVVGIAAQQTLGSLLAGFVLMFSRPFEIGDWVQIGDEEGIVTDITIVNTRMENFDGEYVVLPNDMVSNSTIINRSRKGRLRLVVEVGIDYDADPEQAQKVAVDAISDVDNILSVPRPVAITSRFADSAVVLELRFWIDKPSARRRAKATSAAVRAVKRAFEREGIKIPFPQQELSGRAETGGFRVVESGFSDQE</sequence>
<name>A0A0F7P984_9EURY</name>
<reference evidence="10 13" key="1">
    <citation type="journal article" date="2015" name="ISME J.">
        <title>Elemental sulfur and acetate can support life of a novel strictly anaerobic haloarchaeon.</title>
        <authorList>
            <person name="Sorokin D.Y."/>
            <person name="Kublanov I.V."/>
            <person name="Gavrilov S.N."/>
            <person name="Rojo D."/>
            <person name="Roman P."/>
            <person name="Golyshin P.N."/>
            <person name="Slepak V.Z."/>
            <person name="Smedile F."/>
            <person name="Ferrer M."/>
            <person name="Messina E."/>
            <person name="La Cono V."/>
            <person name="Yakimov M.M."/>
        </authorList>
    </citation>
    <scope>NUCLEOTIDE SEQUENCE [LARGE SCALE GENOMIC DNA]</scope>
    <source>
        <strain evidence="10 13">HSR2</strain>
    </source>
</reference>
<dbReference type="InterPro" id="IPR023408">
    <property type="entry name" value="MscS_beta-dom_sf"/>
</dbReference>
<comment type="similarity">
    <text evidence="2">Belongs to the MscS (TC 1.A.23) family.</text>
</comment>
<gene>
    <name evidence="11" type="ORF">HLASA_1192</name>
    <name evidence="10" type="ORF">HLASF_1204</name>
</gene>
<dbReference type="AlphaFoldDB" id="A0A0F7P984"/>
<evidence type="ECO:0000313" key="11">
    <source>
        <dbReference type="EMBL" id="ALG82086.1"/>
    </source>
</evidence>
<evidence type="ECO:0000313" key="12">
    <source>
        <dbReference type="Proteomes" id="UP000060390"/>
    </source>
</evidence>
<keyword evidence="3" id="KW-1003">Cell membrane</keyword>
<reference evidence="11 12" key="3">
    <citation type="journal article" date="2016" name="Stand. Genomic Sci.">
        <title>Complete genome sequence of 'Halanaeroarchaeum sulfurireducens' M27-SA2, a sulfur-reducing and acetate-oxidizing haloarchaeon from the deep-sea hypersaline anoxic lake Medee.</title>
        <authorList>
            <person name="Messina E."/>
            <person name="Sorokin D.Y."/>
            <person name="Kublanov I.V."/>
            <person name="Toshchakov S."/>
            <person name="Lopatina A."/>
            <person name="Arcadi E."/>
            <person name="Smedile F."/>
            <person name="La Spada G."/>
            <person name="La Cono V."/>
            <person name="Yakimov M.M."/>
        </authorList>
    </citation>
    <scope>NUCLEOTIDE SEQUENCE [LARGE SCALE GENOMIC DNA]</scope>
    <source>
        <strain evidence="11 12">M27-SA2</strain>
    </source>
</reference>
<dbReference type="InterPro" id="IPR006686">
    <property type="entry name" value="MscS_channel_CS"/>
</dbReference>
<evidence type="ECO:0000256" key="1">
    <source>
        <dbReference type="ARBA" id="ARBA00004651"/>
    </source>
</evidence>
<evidence type="ECO:0000256" key="4">
    <source>
        <dbReference type="ARBA" id="ARBA00022692"/>
    </source>
</evidence>
<dbReference type="InterPro" id="IPR010920">
    <property type="entry name" value="LSM_dom_sf"/>
</dbReference>
<dbReference type="InterPro" id="IPR049278">
    <property type="entry name" value="MS_channel_C"/>
</dbReference>